<evidence type="ECO:0000313" key="2">
    <source>
        <dbReference type="Proteomes" id="UP000202440"/>
    </source>
</evidence>
<sequence length="88" mass="9916">MTQTILFPSFKNRILRLSGLKLGVSGSGERMPCCARVVYEYLGPQVDVLNALSLCGLYQQDSSAIDDSVRHSIHNDVGMYEWHFRARP</sequence>
<dbReference type="KEGG" id="bsan:CHH28_16360"/>
<dbReference type="AlphaFoldDB" id="A0A222FMZ0"/>
<name>A0A222FMZ0_9GAMM</name>
<accession>A0A222FMZ0</accession>
<organism evidence="1 2">
    <name type="scientific">Bacterioplanes sanyensis</name>
    <dbReference type="NCBI Taxonomy" id="1249553"/>
    <lineage>
        <taxon>Bacteria</taxon>
        <taxon>Pseudomonadati</taxon>
        <taxon>Pseudomonadota</taxon>
        <taxon>Gammaproteobacteria</taxon>
        <taxon>Oceanospirillales</taxon>
        <taxon>Oceanospirillaceae</taxon>
        <taxon>Bacterioplanes</taxon>
    </lineage>
</organism>
<gene>
    <name evidence="1" type="ORF">CHH28_16360</name>
</gene>
<dbReference type="RefSeq" id="WP_094061323.1">
    <property type="nucleotide sequence ID" value="NZ_CP022530.1"/>
</dbReference>
<keyword evidence="2" id="KW-1185">Reference proteome</keyword>
<dbReference type="EMBL" id="CP022530">
    <property type="protein sequence ID" value="ASP40150.1"/>
    <property type="molecule type" value="Genomic_DNA"/>
</dbReference>
<proteinExistence type="predicted"/>
<protein>
    <submittedName>
        <fullName evidence="1">Uncharacterized protein</fullName>
    </submittedName>
</protein>
<dbReference type="OrthoDB" id="8902678at2"/>
<evidence type="ECO:0000313" key="1">
    <source>
        <dbReference type="EMBL" id="ASP40150.1"/>
    </source>
</evidence>
<reference evidence="1 2" key="1">
    <citation type="submission" date="2017-07" db="EMBL/GenBank/DDBJ databases">
        <title>Annotated genome sequence of Bacterioplanes sanyensis isolated from Red Sea.</title>
        <authorList>
            <person name="Rehman Z.U."/>
        </authorList>
    </citation>
    <scope>NUCLEOTIDE SEQUENCE [LARGE SCALE GENOMIC DNA]</scope>
    <source>
        <strain evidence="1 2">NV9</strain>
    </source>
</reference>
<dbReference type="Proteomes" id="UP000202440">
    <property type="component" value="Chromosome"/>
</dbReference>